<dbReference type="Gene3D" id="1.10.3660.10">
    <property type="entry name" value="6-phosphogluconate dehydrogenase C-terminal like domain"/>
    <property type="match status" value="1"/>
</dbReference>
<dbReference type="EMBL" id="JARAWN010000461">
    <property type="protein sequence ID" value="MDX3135816.1"/>
    <property type="molecule type" value="Genomic_DNA"/>
</dbReference>
<evidence type="ECO:0000256" key="1">
    <source>
        <dbReference type="ARBA" id="ARBA00007964"/>
    </source>
</evidence>
<proteinExistence type="inferred from homology"/>
<dbReference type="InterPro" id="IPR046825">
    <property type="entry name" value="PDH_C"/>
</dbReference>
<dbReference type="GO" id="GO:0008977">
    <property type="term" value="F:prephenate dehydrogenase (NAD+) activity"/>
    <property type="evidence" value="ECO:0007669"/>
    <property type="project" value="UniProtKB-EC"/>
</dbReference>
<evidence type="ECO:0000256" key="2">
    <source>
        <dbReference type="ARBA" id="ARBA00023002"/>
    </source>
</evidence>
<evidence type="ECO:0000256" key="3">
    <source>
        <dbReference type="SAM" id="MobiDB-lite"/>
    </source>
</evidence>
<feature type="domain" description="Prephenate/arogenate dehydrogenase" evidence="4">
    <location>
        <begin position="2"/>
        <end position="283"/>
    </location>
</feature>
<dbReference type="InterPro" id="IPR050812">
    <property type="entry name" value="Preph/Arog_dehydrog"/>
</dbReference>
<dbReference type="PANTHER" id="PTHR21363:SF0">
    <property type="entry name" value="PREPHENATE DEHYDROGENASE [NADP(+)]"/>
    <property type="match status" value="1"/>
</dbReference>
<dbReference type="InterPro" id="IPR046826">
    <property type="entry name" value="PDH_N"/>
</dbReference>
<dbReference type="Pfam" id="PF20463">
    <property type="entry name" value="PDH_C"/>
    <property type="match status" value="1"/>
</dbReference>
<dbReference type="GO" id="GO:0070403">
    <property type="term" value="F:NAD+ binding"/>
    <property type="evidence" value="ECO:0007669"/>
    <property type="project" value="InterPro"/>
</dbReference>
<evidence type="ECO:0000259" key="4">
    <source>
        <dbReference type="PROSITE" id="PS51176"/>
    </source>
</evidence>
<dbReference type="SUPFAM" id="SSF48179">
    <property type="entry name" value="6-phosphogluconate dehydrogenase C-terminal domain-like"/>
    <property type="match status" value="1"/>
</dbReference>
<organism evidence="5 6">
    <name type="scientific">Streptomyces europaeiscabiei</name>
    <dbReference type="NCBI Taxonomy" id="146819"/>
    <lineage>
        <taxon>Bacteria</taxon>
        <taxon>Bacillati</taxon>
        <taxon>Actinomycetota</taxon>
        <taxon>Actinomycetes</taxon>
        <taxon>Kitasatosporales</taxon>
        <taxon>Streptomycetaceae</taxon>
        <taxon>Streptomyces</taxon>
    </lineage>
</organism>
<evidence type="ECO:0000313" key="5">
    <source>
        <dbReference type="EMBL" id="MDX3135816.1"/>
    </source>
</evidence>
<dbReference type="Gene3D" id="3.40.50.720">
    <property type="entry name" value="NAD(P)-binding Rossmann-like Domain"/>
    <property type="match status" value="1"/>
</dbReference>
<dbReference type="InterPro" id="IPR003099">
    <property type="entry name" value="Prephen_DH"/>
</dbReference>
<dbReference type="PANTHER" id="PTHR21363">
    <property type="entry name" value="PREPHENATE DEHYDROGENASE"/>
    <property type="match status" value="1"/>
</dbReference>
<protein>
    <submittedName>
        <fullName evidence="5">Prephenate dehydrogenase</fullName>
        <ecNumber evidence="5">1.3.1.12</ecNumber>
    </submittedName>
</protein>
<dbReference type="SUPFAM" id="SSF51735">
    <property type="entry name" value="NAD(P)-binding Rossmann-fold domains"/>
    <property type="match status" value="1"/>
</dbReference>
<dbReference type="NCBIfam" id="NF005112">
    <property type="entry name" value="PRK06545.2-4"/>
    <property type="match status" value="1"/>
</dbReference>
<name>A0AAJ2PYX6_9ACTN</name>
<dbReference type="GO" id="GO:0004665">
    <property type="term" value="F:prephenate dehydrogenase (NADP+) activity"/>
    <property type="evidence" value="ECO:0007669"/>
    <property type="project" value="InterPro"/>
</dbReference>
<dbReference type="RefSeq" id="WP_319698466.1">
    <property type="nucleotide sequence ID" value="NZ_JARAWN010000461.1"/>
</dbReference>
<dbReference type="EC" id="1.3.1.12" evidence="5"/>
<dbReference type="InterPro" id="IPR008927">
    <property type="entry name" value="6-PGluconate_DH-like_C_sf"/>
</dbReference>
<evidence type="ECO:0000313" key="6">
    <source>
        <dbReference type="Proteomes" id="UP001273589"/>
    </source>
</evidence>
<dbReference type="PROSITE" id="PS51176">
    <property type="entry name" value="PDH_ADH"/>
    <property type="match status" value="1"/>
</dbReference>
<reference evidence="5" key="1">
    <citation type="journal article" date="2023" name="Microb. Genom.">
        <title>Mesoterricola silvestris gen. nov., sp. nov., Mesoterricola sediminis sp. nov., Geothrix oryzae sp. nov., Geothrix edaphica sp. nov., Geothrix rubra sp. nov., and Geothrix limicola sp. nov., six novel members of Acidobacteriota isolated from soils.</title>
        <authorList>
            <person name="Weisberg A.J."/>
            <person name="Pearce E."/>
            <person name="Kramer C.G."/>
            <person name="Chang J.H."/>
            <person name="Clarke C.R."/>
        </authorList>
    </citation>
    <scope>NUCLEOTIDE SEQUENCE</scope>
    <source>
        <strain evidence="5">ND06-05F</strain>
    </source>
</reference>
<comment type="caution">
    <text evidence="5">The sequence shown here is derived from an EMBL/GenBank/DDBJ whole genome shotgun (WGS) entry which is preliminary data.</text>
</comment>
<dbReference type="Proteomes" id="UP001273589">
    <property type="component" value="Unassembled WGS sequence"/>
</dbReference>
<dbReference type="NCBIfam" id="NF005109">
    <property type="entry name" value="PRK06545.2-1"/>
    <property type="match status" value="1"/>
</dbReference>
<dbReference type="InterPro" id="IPR036291">
    <property type="entry name" value="NAD(P)-bd_dom_sf"/>
</dbReference>
<feature type="region of interest" description="Disordered" evidence="3">
    <location>
        <begin position="360"/>
        <end position="399"/>
    </location>
</feature>
<gene>
    <name evidence="5" type="ORF">PV367_39845</name>
</gene>
<dbReference type="GO" id="GO:0006571">
    <property type="term" value="P:tyrosine biosynthetic process"/>
    <property type="evidence" value="ECO:0007669"/>
    <property type="project" value="InterPro"/>
</dbReference>
<sequence length="399" mass="40708">MRTAAVVGTGVIGTSIALALTRHGVSVYLSDTDGCAARTAAALGAGLVGTPPAPADIAVLAVPPGRLRPVLAESCARGLARGYTDVASVKAGPGREVAASGVDPAVFIGGHPLAERERSGPLAARAELFQERPWVLSPSAHTGRDTLNTALELVALCGATPVLMDGQAHDRAVAVVSHAPHVVAALVAARLEHLSGDAVRLAGRSVHEATRMADGDVQLWGDILENNASAVADVLDELAEDLAVTVAALRGLAAVDADERAQGTTLLADLLTRGLAGRAAIAGTHGLPQRARVPVRVLIADRPGELARLLGTACEFGITVEDLSVDHPPGRPGGLVELMVAPAAAPGMAGRLEDRGWRVQRAADPAGVRAQSPPRTARRGPVGARTARTAVPPRDAHGT</sequence>
<accession>A0AAJ2PYX6</accession>
<dbReference type="AlphaFoldDB" id="A0AAJ2PYX6"/>
<dbReference type="Pfam" id="PF02153">
    <property type="entry name" value="PDH_N"/>
    <property type="match status" value="1"/>
</dbReference>
<keyword evidence="2 5" id="KW-0560">Oxidoreductase</keyword>
<comment type="similarity">
    <text evidence="1">Belongs to the prephenate/arogenate dehydrogenase family.</text>
</comment>